<proteinExistence type="predicted"/>
<dbReference type="Proteomes" id="UP000738349">
    <property type="component" value="Unassembled WGS sequence"/>
</dbReference>
<evidence type="ECO:0000313" key="2">
    <source>
        <dbReference type="EMBL" id="KAH7132843.1"/>
    </source>
</evidence>
<name>A0A9P9IRS7_9HYPO</name>
<keyword evidence="3" id="KW-1185">Reference proteome</keyword>
<reference evidence="2" key="1">
    <citation type="journal article" date="2021" name="Nat. Commun.">
        <title>Genetic determinants of endophytism in the Arabidopsis root mycobiome.</title>
        <authorList>
            <person name="Mesny F."/>
            <person name="Miyauchi S."/>
            <person name="Thiergart T."/>
            <person name="Pickel B."/>
            <person name="Atanasova L."/>
            <person name="Karlsson M."/>
            <person name="Huettel B."/>
            <person name="Barry K.W."/>
            <person name="Haridas S."/>
            <person name="Chen C."/>
            <person name="Bauer D."/>
            <person name="Andreopoulos W."/>
            <person name="Pangilinan J."/>
            <person name="LaButti K."/>
            <person name="Riley R."/>
            <person name="Lipzen A."/>
            <person name="Clum A."/>
            <person name="Drula E."/>
            <person name="Henrissat B."/>
            <person name="Kohler A."/>
            <person name="Grigoriev I.V."/>
            <person name="Martin F.M."/>
            <person name="Hacquard S."/>
        </authorList>
    </citation>
    <scope>NUCLEOTIDE SEQUENCE</scope>
    <source>
        <strain evidence="2">MPI-CAGE-AT-0147</strain>
    </source>
</reference>
<dbReference type="AlphaFoldDB" id="A0A9P9IRS7"/>
<evidence type="ECO:0000256" key="1">
    <source>
        <dbReference type="SAM" id="Coils"/>
    </source>
</evidence>
<dbReference type="EMBL" id="JAGMUV010000016">
    <property type="protein sequence ID" value="KAH7132843.1"/>
    <property type="molecule type" value="Genomic_DNA"/>
</dbReference>
<gene>
    <name evidence="2" type="ORF">EDB81DRAFT_859479</name>
</gene>
<feature type="coiled-coil region" evidence="1">
    <location>
        <begin position="119"/>
        <end position="153"/>
    </location>
</feature>
<sequence length="223" mass="25147">MNEPAPCKREPICQFPVGIPLHFSYSLPDQIPRNHNLIQEEQEPRTVQKSVERQLAGEPGIMPPNKRKKGAIVINPAPSTSRFTMWEVMTKNQLKDLHSTLGEDVQALGEDVQALREGFQALREGFQALEKGCRALEEEHMMLSEQYMALRQDYIALGEKQKKEYELLVGYIAILNAHVSHLEANGSVNGRGDWPLSDNTFDAVIPDSSVDSSVGRQVFYSYH</sequence>
<organism evidence="2 3">
    <name type="scientific">Dactylonectria macrodidyma</name>
    <dbReference type="NCBI Taxonomy" id="307937"/>
    <lineage>
        <taxon>Eukaryota</taxon>
        <taxon>Fungi</taxon>
        <taxon>Dikarya</taxon>
        <taxon>Ascomycota</taxon>
        <taxon>Pezizomycotina</taxon>
        <taxon>Sordariomycetes</taxon>
        <taxon>Hypocreomycetidae</taxon>
        <taxon>Hypocreales</taxon>
        <taxon>Nectriaceae</taxon>
        <taxon>Dactylonectria</taxon>
    </lineage>
</organism>
<evidence type="ECO:0000313" key="3">
    <source>
        <dbReference type="Proteomes" id="UP000738349"/>
    </source>
</evidence>
<protein>
    <submittedName>
        <fullName evidence="2">Uncharacterized protein</fullName>
    </submittedName>
</protein>
<accession>A0A9P9IRS7</accession>
<comment type="caution">
    <text evidence="2">The sequence shown here is derived from an EMBL/GenBank/DDBJ whole genome shotgun (WGS) entry which is preliminary data.</text>
</comment>
<keyword evidence="1" id="KW-0175">Coiled coil</keyword>